<dbReference type="InterPro" id="IPR050923">
    <property type="entry name" value="Cell_Proc_Reg/RNA_Proc"/>
</dbReference>
<dbReference type="Pfam" id="PF00498">
    <property type="entry name" value="FHA"/>
    <property type="match status" value="1"/>
</dbReference>
<dbReference type="EMBL" id="CP011125">
    <property type="protein sequence ID" value="AKF07539.1"/>
    <property type="molecule type" value="Genomic_DNA"/>
</dbReference>
<dbReference type="SUPFAM" id="SSF49879">
    <property type="entry name" value="SMAD/FHA domain"/>
    <property type="match status" value="1"/>
</dbReference>
<dbReference type="InterPro" id="IPR008984">
    <property type="entry name" value="SMAD_FHA_dom_sf"/>
</dbReference>
<keyword evidence="3" id="KW-1185">Reference proteome</keyword>
<dbReference type="InterPro" id="IPR000253">
    <property type="entry name" value="FHA_dom"/>
</dbReference>
<name>A0A0F6SFU2_9BACT</name>
<dbReference type="STRING" id="927083.DB32_004688"/>
<feature type="domain" description="FHA" evidence="1">
    <location>
        <begin position="6"/>
        <end position="55"/>
    </location>
</feature>
<evidence type="ECO:0000313" key="3">
    <source>
        <dbReference type="Proteomes" id="UP000034883"/>
    </source>
</evidence>
<sequence>MPPGEFVVGRSSACHLALDDALVSRRHAAIHVQPDGVFVDDLGSRNGVLVNGERIPGRRKIVHLDRVTIGSHELVLVEIPDRPLLEAACETCGASVTMDMAFCQKCGHLLHKGSPTLAGMTLEIPAVRPDSMQTAKHDALRLDGVRVDGARPPSASGVGSEESTGRALLAGIADKALALGRFDEAERVLGKSLHEILARAKTGSVPPPSRIAEATKYALRLAEGTKRTAWLDWVFELHEAAGRLLGADDIERVHELVRKLRYTGAGPVRRYVVAMRARAEGFSASERFLLSRLEGIERMVSA</sequence>
<evidence type="ECO:0000259" key="1">
    <source>
        <dbReference type="PROSITE" id="PS50006"/>
    </source>
</evidence>
<dbReference type="Gene3D" id="2.60.200.20">
    <property type="match status" value="1"/>
</dbReference>
<dbReference type="CDD" id="cd00060">
    <property type="entry name" value="FHA"/>
    <property type="match status" value="1"/>
</dbReference>
<protein>
    <recommendedName>
        <fullName evidence="1">FHA domain-containing protein</fullName>
    </recommendedName>
</protein>
<dbReference type="KEGG" id="samy:DB32_004688"/>
<gene>
    <name evidence="2" type="ORF">DB32_004688</name>
</gene>
<dbReference type="PROSITE" id="PS50006">
    <property type="entry name" value="FHA_DOMAIN"/>
    <property type="match status" value="1"/>
</dbReference>
<dbReference type="SMART" id="SM00240">
    <property type="entry name" value="FHA"/>
    <property type="match status" value="1"/>
</dbReference>
<proteinExistence type="predicted"/>
<evidence type="ECO:0000313" key="2">
    <source>
        <dbReference type="EMBL" id="AKF07539.1"/>
    </source>
</evidence>
<dbReference type="Proteomes" id="UP000034883">
    <property type="component" value="Chromosome"/>
</dbReference>
<dbReference type="AlphaFoldDB" id="A0A0F6SFU2"/>
<reference evidence="2 3" key="1">
    <citation type="submission" date="2015-03" db="EMBL/GenBank/DDBJ databases">
        <title>Genome assembly of Sandaracinus amylolyticus DSM 53668.</title>
        <authorList>
            <person name="Sharma G."/>
            <person name="Subramanian S."/>
        </authorList>
    </citation>
    <scope>NUCLEOTIDE SEQUENCE [LARGE SCALE GENOMIC DNA]</scope>
    <source>
        <strain evidence="2 3">DSM 53668</strain>
    </source>
</reference>
<organism evidence="2 3">
    <name type="scientific">Sandaracinus amylolyticus</name>
    <dbReference type="NCBI Taxonomy" id="927083"/>
    <lineage>
        <taxon>Bacteria</taxon>
        <taxon>Pseudomonadati</taxon>
        <taxon>Myxococcota</taxon>
        <taxon>Polyangia</taxon>
        <taxon>Polyangiales</taxon>
        <taxon>Sandaracinaceae</taxon>
        <taxon>Sandaracinus</taxon>
    </lineage>
</organism>
<dbReference type="PANTHER" id="PTHR23308">
    <property type="entry name" value="NUCLEAR INHIBITOR OF PROTEIN PHOSPHATASE-1"/>
    <property type="match status" value="1"/>
</dbReference>
<accession>A0A0F6SFU2</accession>